<comment type="similarity">
    <text evidence="2 6">Belongs to the glycosyl hydrolase 42 family.</text>
</comment>
<dbReference type="InterPro" id="IPR013738">
    <property type="entry name" value="Beta_galactosidase_Trimer"/>
</dbReference>
<dbReference type="PANTHER" id="PTHR36447">
    <property type="entry name" value="BETA-GALACTOSIDASE GANA"/>
    <property type="match status" value="1"/>
</dbReference>
<feature type="active site" description="Nucleophile" evidence="7">
    <location>
        <position position="314"/>
    </location>
</feature>
<dbReference type="RefSeq" id="WP_197003905.1">
    <property type="nucleotide sequence ID" value="NZ_BONS01000022.1"/>
</dbReference>
<dbReference type="Gene3D" id="3.40.50.880">
    <property type="match status" value="1"/>
</dbReference>
<dbReference type="Pfam" id="PF08533">
    <property type="entry name" value="Glyco_hydro_42C"/>
    <property type="match status" value="1"/>
</dbReference>
<dbReference type="SUPFAM" id="SSF51445">
    <property type="entry name" value="(Trans)glycosidases"/>
    <property type="match status" value="1"/>
</dbReference>
<keyword evidence="13" id="KW-1185">Reference proteome</keyword>
<keyword evidence="4 6" id="KW-0378">Hydrolase</keyword>
<dbReference type="GO" id="GO:0006012">
    <property type="term" value="P:galactose metabolic process"/>
    <property type="evidence" value="ECO:0007669"/>
    <property type="project" value="InterPro"/>
</dbReference>
<name>A0A8J7GRQ6_9ACTN</name>
<dbReference type="EC" id="3.2.1.23" evidence="3 6"/>
<evidence type="ECO:0000259" key="9">
    <source>
        <dbReference type="Pfam" id="PF02449"/>
    </source>
</evidence>
<protein>
    <recommendedName>
        <fullName evidence="3 6">Beta-galactosidase</fullName>
        <shortName evidence="6">Beta-gal</shortName>
        <ecNumber evidence="3 6">3.2.1.23</ecNumber>
    </recommendedName>
</protein>
<dbReference type="SUPFAM" id="SSF52317">
    <property type="entry name" value="Class I glutamine amidotransferase-like"/>
    <property type="match status" value="1"/>
</dbReference>
<dbReference type="CDD" id="cd03143">
    <property type="entry name" value="A4_beta-galactosidase_middle_domain"/>
    <property type="match status" value="1"/>
</dbReference>
<feature type="active site" description="Proton donor" evidence="7">
    <location>
        <position position="156"/>
    </location>
</feature>
<organism evidence="12 13">
    <name type="scientific">Longispora fulva</name>
    <dbReference type="NCBI Taxonomy" id="619741"/>
    <lineage>
        <taxon>Bacteria</taxon>
        <taxon>Bacillati</taxon>
        <taxon>Actinomycetota</taxon>
        <taxon>Actinomycetes</taxon>
        <taxon>Micromonosporales</taxon>
        <taxon>Micromonosporaceae</taxon>
        <taxon>Longispora</taxon>
    </lineage>
</organism>
<dbReference type="InterPro" id="IPR013739">
    <property type="entry name" value="Beta_galactosidase_C"/>
</dbReference>
<dbReference type="InterPro" id="IPR003476">
    <property type="entry name" value="Glyco_hydro_42"/>
</dbReference>
<dbReference type="GO" id="GO:0009341">
    <property type="term" value="C:beta-galactosidase complex"/>
    <property type="evidence" value="ECO:0007669"/>
    <property type="project" value="InterPro"/>
</dbReference>
<dbReference type="AlphaFoldDB" id="A0A8J7GRQ6"/>
<feature type="domain" description="Glycoside hydrolase family 42 N-terminal" evidence="9">
    <location>
        <begin position="20"/>
        <end position="391"/>
    </location>
</feature>
<feature type="domain" description="Beta-galactosidase C-terminal" evidence="11">
    <location>
        <begin position="620"/>
        <end position="672"/>
    </location>
</feature>
<dbReference type="InterPro" id="IPR029062">
    <property type="entry name" value="Class_I_gatase-like"/>
</dbReference>
<dbReference type="Pfam" id="PF08532">
    <property type="entry name" value="Glyco_hydro_42M"/>
    <property type="match status" value="1"/>
</dbReference>
<feature type="binding site" evidence="8">
    <location>
        <position position="155"/>
    </location>
    <ligand>
        <name>substrate</name>
    </ligand>
</feature>
<feature type="domain" description="Beta-galactosidase trimerisation" evidence="10">
    <location>
        <begin position="404"/>
        <end position="605"/>
    </location>
</feature>
<comment type="caution">
    <text evidence="12">The sequence shown here is derived from an EMBL/GenBank/DDBJ whole genome shotgun (WGS) entry which is preliminary data.</text>
</comment>
<feature type="binding site" evidence="8">
    <location>
        <position position="117"/>
    </location>
    <ligand>
        <name>substrate</name>
    </ligand>
</feature>
<evidence type="ECO:0000256" key="2">
    <source>
        <dbReference type="ARBA" id="ARBA00005940"/>
    </source>
</evidence>
<dbReference type="InterPro" id="IPR013780">
    <property type="entry name" value="Glyco_hydro_b"/>
</dbReference>
<dbReference type="EMBL" id="JADOUF010000001">
    <property type="protein sequence ID" value="MBG6136993.1"/>
    <property type="molecule type" value="Genomic_DNA"/>
</dbReference>
<evidence type="ECO:0000259" key="10">
    <source>
        <dbReference type="Pfam" id="PF08532"/>
    </source>
</evidence>
<keyword evidence="5 6" id="KW-0326">Glycosidase</keyword>
<dbReference type="Pfam" id="PF02449">
    <property type="entry name" value="Glyco_hydro_42"/>
    <property type="match status" value="1"/>
</dbReference>
<evidence type="ECO:0000256" key="5">
    <source>
        <dbReference type="ARBA" id="ARBA00023295"/>
    </source>
</evidence>
<reference evidence="12" key="1">
    <citation type="submission" date="2020-11" db="EMBL/GenBank/DDBJ databases">
        <title>Sequencing the genomes of 1000 actinobacteria strains.</title>
        <authorList>
            <person name="Klenk H.-P."/>
        </authorList>
    </citation>
    <scope>NUCLEOTIDE SEQUENCE</scope>
    <source>
        <strain evidence="12">DSM 45356</strain>
    </source>
</reference>
<evidence type="ECO:0000256" key="1">
    <source>
        <dbReference type="ARBA" id="ARBA00001412"/>
    </source>
</evidence>
<evidence type="ECO:0000256" key="7">
    <source>
        <dbReference type="PIRSR" id="PIRSR001084-1"/>
    </source>
</evidence>
<dbReference type="InterPro" id="IPR013529">
    <property type="entry name" value="Glyco_hydro_42_N"/>
</dbReference>
<dbReference type="Gene3D" id="3.20.20.80">
    <property type="entry name" value="Glycosidases"/>
    <property type="match status" value="1"/>
</dbReference>
<dbReference type="PANTHER" id="PTHR36447:SF1">
    <property type="entry name" value="BETA-GALACTOSIDASE GANA"/>
    <property type="match status" value="1"/>
</dbReference>
<comment type="catalytic activity">
    <reaction evidence="1 6">
        <text>Hydrolysis of terminal non-reducing beta-D-galactose residues in beta-D-galactosides.</text>
        <dbReference type="EC" id="3.2.1.23"/>
    </reaction>
</comment>
<dbReference type="PIRSF" id="PIRSF001084">
    <property type="entry name" value="B-galactosidase"/>
    <property type="match status" value="1"/>
</dbReference>
<dbReference type="Gene3D" id="2.60.40.1180">
    <property type="entry name" value="Golgi alpha-mannosidase II"/>
    <property type="match status" value="1"/>
</dbReference>
<evidence type="ECO:0000313" key="12">
    <source>
        <dbReference type="EMBL" id="MBG6136993.1"/>
    </source>
</evidence>
<evidence type="ECO:0000256" key="3">
    <source>
        <dbReference type="ARBA" id="ARBA00012756"/>
    </source>
</evidence>
<dbReference type="InterPro" id="IPR017853">
    <property type="entry name" value="GH"/>
</dbReference>
<gene>
    <name evidence="12" type="ORF">IW245_003187</name>
</gene>
<proteinExistence type="inferred from homology"/>
<sequence length="692" mass="76433">MAHRWLRWPHPHNPIAYGADYNPEQWSPRTWREDVALMREASVNIVNLGIFSWAEVRPAPDEWRWDWLDEILDLLHDNGIAVDLGTGTASPPPWLTTLHPEILPVTADGRTLGPGGRQHWRPTSPVFRRYALEHVRAVADRYGAHPGLAMWHVSNELGCHNALDYSDDAAAAFRTWLRARYDTLDALNTAWGTAFWSQRYSAWEQILPPRLAASYPNPAQQLDFHRFSSDALREHLRAEAAVLRELTPDIPVTTNFMVMGDTRNMDYAGWRHDVDLVSNDHYLTGARPDAFEELCFSANLVRGLADSAPWFLMEQSTSAVNWQPVNHAKAPGQLARDSLAHLAHGADAISFFQWRQSTAGAEKYHSAMLPHAGTRSRLWRDVRDLGATLRELGEVAGSRAAPSSVAVLFDWESWWSSELDSHPSELFRYRELALDWYKAFEALGIATDVQPVDADLTGYRMVVAPGLHLVPADLAARITAHVDGGGHFVTTFFSGIVDENDRVLTGGYPGAFRDLLGVRVEEFAPLAPGAVAALDRAGHGTLWTEHIAVDPGVDVLVRFADGDLAGLPAATRRPVGTGSAAYAGTRLDPVALRALVGDLSGRAGLGPDLDPAAAPAVVRRVRQTDTTRYVFLVNRTREARTVTAEHGYDLLGRREVTGSLDLAPLGVAVLRQPRPIDHDECSLGTELIQKTS</sequence>
<accession>A0A8J7GRQ6</accession>
<feature type="binding site" evidence="8">
    <location>
        <position position="322"/>
    </location>
    <ligand>
        <name>substrate</name>
    </ligand>
</feature>
<dbReference type="Proteomes" id="UP000622552">
    <property type="component" value="Unassembled WGS sequence"/>
</dbReference>
<evidence type="ECO:0000256" key="4">
    <source>
        <dbReference type="ARBA" id="ARBA00022801"/>
    </source>
</evidence>
<evidence type="ECO:0000256" key="8">
    <source>
        <dbReference type="PIRSR" id="PIRSR001084-2"/>
    </source>
</evidence>
<evidence type="ECO:0000256" key="6">
    <source>
        <dbReference type="PIRNR" id="PIRNR001084"/>
    </source>
</evidence>
<evidence type="ECO:0000313" key="13">
    <source>
        <dbReference type="Proteomes" id="UP000622552"/>
    </source>
</evidence>
<dbReference type="GO" id="GO:0004565">
    <property type="term" value="F:beta-galactosidase activity"/>
    <property type="evidence" value="ECO:0007669"/>
    <property type="project" value="UniProtKB-EC"/>
</dbReference>
<evidence type="ECO:0000259" key="11">
    <source>
        <dbReference type="Pfam" id="PF08533"/>
    </source>
</evidence>